<dbReference type="PIRSF" id="PIRSF001467">
    <property type="entry name" value="Peptidylpro_ismrse"/>
    <property type="match status" value="1"/>
</dbReference>
<dbReference type="CDD" id="cd00317">
    <property type="entry name" value="cyclophilin"/>
    <property type="match status" value="1"/>
</dbReference>
<gene>
    <name evidence="10" type="ORF">CFN78_12795</name>
</gene>
<keyword evidence="5" id="KW-0963">Cytoplasm</keyword>
<dbReference type="InParanoid" id="A0A263D677"/>
<dbReference type="EMBL" id="NKYE01000006">
    <property type="protein sequence ID" value="OZM73087.1"/>
    <property type="molecule type" value="Genomic_DNA"/>
</dbReference>
<evidence type="ECO:0000313" key="11">
    <source>
        <dbReference type="Proteomes" id="UP000242444"/>
    </source>
</evidence>
<dbReference type="Pfam" id="PF00160">
    <property type="entry name" value="Pro_isomerase"/>
    <property type="match status" value="1"/>
</dbReference>
<comment type="caution">
    <text evidence="10">The sequence shown here is derived from an EMBL/GenBank/DDBJ whole genome shotgun (WGS) entry which is preliminary data.</text>
</comment>
<evidence type="ECO:0000259" key="9">
    <source>
        <dbReference type="PROSITE" id="PS50072"/>
    </source>
</evidence>
<evidence type="ECO:0000256" key="8">
    <source>
        <dbReference type="RuleBase" id="RU363019"/>
    </source>
</evidence>
<reference evidence="10 11" key="1">
    <citation type="submission" date="2017-07" db="EMBL/GenBank/DDBJ databases">
        <title>Amycolatopsis antarcticus sp. nov., isolated from the surface of an Antarcticus brown macroalga.</title>
        <authorList>
            <person name="Wang J."/>
            <person name="Leiva S."/>
            <person name="Huang J."/>
            <person name="Huang Y."/>
        </authorList>
    </citation>
    <scope>NUCLEOTIDE SEQUENCE [LARGE SCALE GENOMIC DNA]</scope>
    <source>
        <strain evidence="10 11">AU-G6</strain>
    </source>
</reference>
<dbReference type="PRINTS" id="PR00153">
    <property type="entry name" value="CSAPPISMRASE"/>
</dbReference>
<accession>A0A263D677</accession>
<dbReference type="InterPro" id="IPR024936">
    <property type="entry name" value="Cyclophilin-type_PPIase"/>
</dbReference>
<dbReference type="EC" id="5.2.1.8" evidence="8"/>
<evidence type="ECO:0000256" key="7">
    <source>
        <dbReference type="ARBA" id="ARBA00023235"/>
    </source>
</evidence>
<dbReference type="SUPFAM" id="SSF50891">
    <property type="entry name" value="Cyclophilin-like"/>
    <property type="match status" value="1"/>
</dbReference>
<evidence type="ECO:0000256" key="6">
    <source>
        <dbReference type="ARBA" id="ARBA00023110"/>
    </source>
</evidence>
<dbReference type="InterPro" id="IPR044666">
    <property type="entry name" value="Cyclophilin_A-like"/>
</dbReference>
<dbReference type="PANTHER" id="PTHR45625:SF4">
    <property type="entry name" value="PEPTIDYLPROLYL ISOMERASE DOMAIN AND WD REPEAT-CONTAINING PROTEIN 1"/>
    <property type="match status" value="1"/>
</dbReference>
<organism evidence="10 11">
    <name type="scientific">Amycolatopsis antarctica</name>
    <dbReference type="NCBI Taxonomy" id="1854586"/>
    <lineage>
        <taxon>Bacteria</taxon>
        <taxon>Bacillati</taxon>
        <taxon>Actinomycetota</taxon>
        <taxon>Actinomycetes</taxon>
        <taxon>Pseudonocardiales</taxon>
        <taxon>Pseudonocardiaceae</taxon>
        <taxon>Amycolatopsis</taxon>
    </lineage>
</organism>
<comment type="catalytic activity">
    <reaction evidence="1 8">
        <text>[protein]-peptidylproline (omega=180) = [protein]-peptidylproline (omega=0)</text>
        <dbReference type="Rhea" id="RHEA:16237"/>
        <dbReference type="Rhea" id="RHEA-COMP:10747"/>
        <dbReference type="Rhea" id="RHEA-COMP:10748"/>
        <dbReference type="ChEBI" id="CHEBI:83833"/>
        <dbReference type="ChEBI" id="CHEBI:83834"/>
        <dbReference type="EC" id="5.2.1.8"/>
    </reaction>
</comment>
<dbReference type="GO" id="GO:0005737">
    <property type="term" value="C:cytoplasm"/>
    <property type="evidence" value="ECO:0007669"/>
    <property type="project" value="UniProtKB-SubCell"/>
</dbReference>
<comment type="subcellular location">
    <subcellularLocation>
        <location evidence="3">Cytoplasm</location>
    </subcellularLocation>
</comment>
<evidence type="ECO:0000256" key="3">
    <source>
        <dbReference type="ARBA" id="ARBA00004496"/>
    </source>
</evidence>
<keyword evidence="6 8" id="KW-0697">Rotamase</keyword>
<comment type="similarity">
    <text evidence="4 8">Belongs to the cyclophilin-type PPIase family.</text>
</comment>
<protein>
    <recommendedName>
        <fullName evidence="8">Peptidyl-prolyl cis-trans isomerase</fullName>
        <shortName evidence="8">PPIase</shortName>
        <ecNumber evidence="8">5.2.1.8</ecNumber>
    </recommendedName>
</protein>
<dbReference type="PROSITE" id="PS50072">
    <property type="entry name" value="CSA_PPIASE_2"/>
    <property type="match status" value="1"/>
</dbReference>
<evidence type="ECO:0000256" key="2">
    <source>
        <dbReference type="ARBA" id="ARBA00002388"/>
    </source>
</evidence>
<comment type="function">
    <text evidence="2 8">PPIases accelerate the folding of proteins. It catalyzes the cis-trans isomerization of proline imidic peptide bonds in oligopeptides.</text>
</comment>
<dbReference type="OrthoDB" id="9807797at2"/>
<dbReference type="GO" id="GO:0003755">
    <property type="term" value="F:peptidyl-prolyl cis-trans isomerase activity"/>
    <property type="evidence" value="ECO:0007669"/>
    <property type="project" value="UniProtKB-UniRule"/>
</dbReference>
<evidence type="ECO:0000256" key="1">
    <source>
        <dbReference type="ARBA" id="ARBA00000971"/>
    </source>
</evidence>
<evidence type="ECO:0000256" key="5">
    <source>
        <dbReference type="ARBA" id="ARBA00022490"/>
    </source>
</evidence>
<sequence>MHTSHGDIRLRLFDDLVPKTVANFIGLAGGTKAYTQPNASGTLSGPFYDGSTFHRVIDGAWIQGGDPTGTGRGHPGYRFGDEFHPDLRFDEPFRLAMAHAGPGTNGSQFFITIGRARHLDFTYPIFGAVEDADSRVVVESIARTATGRGDRPLTPVVLNSVEIRQD</sequence>
<dbReference type="InterPro" id="IPR002130">
    <property type="entry name" value="Cyclophilin-type_PPIase_dom"/>
</dbReference>
<dbReference type="Gene3D" id="2.40.100.10">
    <property type="entry name" value="Cyclophilin-like"/>
    <property type="match status" value="1"/>
</dbReference>
<evidence type="ECO:0000313" key="10">
    <source>
        <dbReference type="EMBL" id="OZM73087.1"/>
    </source>
</evidence>
<proteinExistence type="inferred from homology"/>
<dbReference type="FunFam" id="2.40.100.10:FF:000028">
    <property type="entry name" value="Peptidyl-prolyl cis-trans isomerase"/>
    <property type="match status" value="1"/>
</dbReference>
<dbReference type="AlphaFoldDB" id="A0A263D677"/>
<dbReference type="Proteomes" id="UP000242444">
    <property type="component" value="Unassembled WGS sequence"/>
</dbReference>
<dbReference type="PANTHER" id="PTHR45625">
    <property type="entry name" value="PEPTIDYL-PROLYL CIS-TRANS ISOMERASE-RELATED"/>
    <property type="match status" value="1"/>
</dbReference>
<feature type="domain" description="PPIase cyclophilin-type" evidence="9">
    <location>
        <begin position="1"/>
        <end position="163"/>
    </location>
</feature>
<evidence type="ECO:0000256" key="4">
    <source>
        <dbReference type="ARBA" id="ARBA00007365"/>
    </source>
</evidence>
<name>A0A263D677_9PSEU</name>
<keyword evidence="7 8" id="KW-0413">Isomerase</keyword>
<keyword evidence="11" id="KW-1185">Reference proteome</keyword>
<dbReference type="InterPro" id="IPR029000">
    <property type="entry name" value="Cyclophilin-like_dom_sf"/>
</dbReference>